<sequence length="218" mass="25063">MSKIKAEPSIEEKFSLVVLSFHDYRDEYKIDLPLIDRLSHLHSWQQHLMVKIFVAGSKQKAVEQFPTMEKELILASLKVLVDAAEYVKDIVTNQDKFNTLILNLSEHDFVLDADTRTTIINLLQDKEELANLWKGIKSEEKLDANNQESIGFFENFLSICKELVDMIIKFVEEQVEKVIDFVAEAKEQILSLDCLKQETPEPKEEGYTILGATVEADE</sequence>
<dbReference type="EMBL" id="JARJFB010000030">
    <property type="protein sequence ID" value="MEA0970607.1"/>
    <property type="molecule type" value="Genomic_DNA"/>
</dbReference>
<evidence type="ECO:0000313" key="2">
    <source>
        <dbReference type="Proteomes" id="UP001291687"/>
    </source>
</evidence>
<proteinExistence type="predicted"/>
<dbReference type="Proteomes" id="UP001291687">
    <property type="component" value="Unassembled WGS sequence"/>
</dbReference>
<name>A0ABU5NBQ5_9RICK</name>
<protein>
    <submittedName>
        <fullName evidence="1">Uncharacterized protein</fullName>
    </submittedName>
</protein>
<reference evidence="1 2" key="1">
    <citation type="submission" date="2023-03" db="EMBL/GenBank/DDBJ databases">
        <title>Host association and intracellularity evolved multiple times independently in the Rickettsiales.</title>
        <authorList>
            <person name="Castelli M."/>
            <person name="Nardi T."/>
            <person name="Gammuto L."/>
            <person name="Bellinzona G."/>
            <person name="Sabaneyeva E."/>
            <person name="Potekhin A."/>
            <person name="Serra V."/>
            <person name="Petroni G."/>
            <person name="Sassera D."/>
        </authorList>
    </citation>
    <scope>NUCLEOTIDE SEQUENCE [LARGE SCALE GENOMIC DNA]</scope>
    <source>
        <strain evidence="1 2">Sr 2-6</strain>
    </source>
</reference>
<organism evidence="1 2">
    <name type="scientific">Candidatus Megaera venefica</name>
    <dbReference type="NCBI Taxonomy" id="2055910"/>
    <lineage>
        <taxon>Bacteria</taxon>
        <taxon>Pseudomonadati</taxon>
        <taxon>Pseudomonadota</taxon>
        <taxon>Alphaproteobacteria</taxon>
        <taxon>Rickettsiales</taxon>
        <taxon>Rickettsiaceae</taxon>
        <taxon>Candidatus Megaera</taxon>
    </lineage>
</organism>
<comment type="caution">
    <text evidence="1">The sequence shown here is derived from an EMBL/GenBank/DDBJ whole genome shotgun (WGS) entry which is preliminary data.</text>
</comment>
<evidence type="ECO:0000313" key="1">
    <source>
        <dbReference type="EMBL" id="MEA0970607.1"/>
    </source>
</evidence>
<dbReference type="RefSeq" id="WP_322776509.1">
    <property type="nucleotide sequence ID" value="NZ_JARJFB010000030.1"/>
</dbReference>
<gene>
    <name evidence="1" type="ORF">Megvenef_00574</name>
</gene>
<accession>A0ABU5NBQ5</accession>
<keyword evidence="2" id="KW-1185">Reference proteome</keyword>